<proteinExistence type="predicted"/>
<feature type="transmembrane region" description="Helical" evidence="1">
    <location>
        <begin position="75"/>
        <end position="96"/>
    </location>
</feature>
<keyword evidence="1" id="KW-1133">Transmembrane helix</keyword>
<feature type="transmembrane region" description="Helical" evidence="1">
    <location>
        <begin position="380"/>
        <end position="399"/>
    </location>
</feature>
<evidence type="ECO:0000313" key="3">
    <source>
        <dbReference type="Proteomes" id="UP000009231"/>
    </source>
</evidence>
<keyword evidence="1" id="KW-0812">Transmembrane</keyword>
<dbReference type="KEGG" id="mew:MSWAN_1302"/>
<feature type="transmembrane region" description="Helical" evidence="1">
    <location>
        <begin position="341"/>
        <end position="360"/>
    </location>
</feature>
<dbReference type="Proteomes" id="UP000009231">
    <property type="component" value="Chromosome"/>
</dbReference>
<dbReference type="GeneID" id="10668807"/>
<feature type="transmembrane region" description="Helical" evidence="1">
    <location>
        <begin position="287"/>
        <end position="306"/>
    </location>
</feature>
<accession>F6D6N6</accession>
<feature type="transmembrane region" description="Helical" evidence="1">
    <location>
        <begin position="21"/>
        <end position="40"/>
    </location>
</feature>
<evidence type="ECO:0008006" key="4">
    <source>
        <dbReference type="Google" id="ProtNLM"/>
    </source>
</evidence>
<feature type="transmembrane region" description="Helical" evidence="1">
    <location>
        <begin position="186"/>
        <end position="213"/>
    </location>
</feature>
<evidence type="ECO:0000256" key="1">
    <source>
        <dbReference type="SAM" id="Phobius"/>
    </source>
</evidence>
<organism evidence="2 3">
    <name type="scientific">Methanobacterium paludis (strain DSM 25820 / JCM 18151 / SWAN1)</name>
    <dbReference type="NCBI Taxonomy" id="868131"/>
    <lineage>
        <taxon>Archaea</taxon>
        <taxon>Methanobacteriati</taxon>
        <taxon>Methanobacteriota</taxon>
        <taxon>Methanomada group</taxon>
        <taxon>Methanobacteria</taxon>
        <taxon>Methanobacteriales</taxon>
        <taxon>Methanobacteriaceae</taxon>
        <taxon>Methanobacterium</taxon>
    </lineage>
</organism>
<feature type="transmembrane region" description="Helical" evidence="1">
    <location>
        <begin position="103"/>
        <end position="123"/>
    </location>
</feature>
<feature type="transmembrane region" description="Helical" evidence="1">
    <location>
        <begin position="318"/>
        <end position="335"/>
    </location>
</feature>
<name>F6D6N6_METPW</name>
<feature type="transmembrane region" description="Helical" evidence="1">
    <location>
        <begin position="157"/>
        <end position="174"/>
    </location>
</feature>
<protein>
    <recommendedName>
        <fullName evidence="4">Glycosyltransferase RgtA/B/C/D-like domain-containing protein</fullName>
    </recommendedName>
</protein>
<keyword evidence="3" id="KW-1185">Reference proteome</keyword>
<dbReference type="STRING" id="868131.MSWAN_1302"/>
<sequence>MELYREFIHKLSTKLNKNWPLFIALSIFWITIILLSVISLKMNHGHFVYGLDDAYIHMSIAKNFAIHGVWGVTEYGFTSSSSSLLWTLIISVIYYLTGVNNLIPFIVNIILGSLTICIVYYILKSLKIRPIYTLIVLLGIIFFAPIPYLIFIGMEHILQIILVTSYLYLSVQILTNSNSKPLNDYLLLLLTVPLALVRYESLFLIVIVAFLFILKRRFKYAFLIVGFAVLPLAIYGLISVLNGWSFLPNSLIIKSSIIKSSINTISNTAPDLTKSYSNYIPKTITSLITYSMAIISAILFLTLATFRFKKSKTIWEVPTLWLVITGTLMFIQLIFVNNDWMLRYTAYLVVLGLIAITLGVSDYIPEKLYFKFNKKSMTKYLGIILLLILLLSPFAIKMYDLAITPQATNNIYEQQYQMALFLKEYYPNESVAANDIGLINYDTNIKCLDLVGLSSNDIAQAHENDTFDASEVYKLANQHDVKIAIIYDEWWTGDVPSSWIKVGEWTTPHNVILGGSTVSFYATSPQYENELIQNLKSFSPKLPEDIEQNGLYTNS</sequence>
<dbReference type="EMBL" id="CP002772">
    <property type="protein sequence ID" value="AEG18319.1"/>
    <property type="molecule type" value="Genomic_DNA"/>
</dbReference>
<dbReference type="HOGENOM" id="CLU_035692_0_0_2"/>
<evidence type="ECO:0000313" key="2">
    <source>
        <dbReference type="EMBL" id="AEG18319.1"/>
    </source>
</evidence>
<reference evidence="2 3" key="1">
    <citation type="journal article" date="2014" name="Int. J. Syst. Evol. Microbiol.">
        <title>Methanobacterium paludis sp. nov. and a novel strain of Methanobacterium lacus isolated from northern peatlands.</title>
        <authorList>
            <person name="Cadillo-Quiroz H."/>
            <person name="Brauer S.L."/>
            <person name="Goodson N."/>
            <person name="Yavitt J.B."/>
            <person name="Zinder S.H."/>
        </authorList>
    </citation>
    <scope>NUCLEOTIDE SEQUENCE [LARGE SCALE GENOMIC DNA]</scope>
    <source>
        <strain evidence="3">DSM 25820 / JCM 18151 / SWAN1</strain>
    </source>
</reference>
<feature type="transmembrane region" description="Helical" evidence="1">
    <location>
        <begin position="220"/>
        <end position="241"/>
    </location>
</feature>
<dbReference type="OrthoDB" id="70825at2157"/>
<keyword evidence="1" id="KW-0472">Membrane</keyword>
<gene>
    <name evidence="2" type="ordered locus">MSWAN_1302</name>
</gene>
<dbReference type="RefSeq" id="WP_013825820.1">
    <property type="nucleotide sequence ID" value="NC_015574.1"/>
</dbReference>
<dbReference type="AlphaFoldDB" id="F6D6N6"/>
<feature type="transmembrane region" description="Helical" evidence="1">
    <location>
        <begin position="129"/>
        <end position="150"/>
    </location>
</feature>